<dbReference type="InterPro" id="IPR011990">
    <property type="entry name" value="TPR-like_helical_dom_sf"/>
</dbReference>
<dbReference type="CDD" id="cd00200">
    <property type="entry name" value="WD40"/>
    <property type="match status" value="1"/>
</dbReference>
<dbReference type="EMBL" id="JABBWE010000038">
    <property type="protein sequence ID" value="KAG1792193.1"/>
    <property type="molecule type" value="Genomic_DNA"/>
</dbReference>
<name>A0A9P7ALV5_9AGAM</name>
<sequence>MAARQPLTSRVTQLSETFEGHHECISAFAVLPDGRRMVTSSRAHKTLYLWELTTKRLLKRLVGHPSDVFGLTVSRDGRVIASCDVTGGIIPWNGETGDCLLTNSKAKITATQNGSTSHINSAAFPIISAYESTAVLSLDFSADGTILASAGDRTVKFWNTITWQQQTATITPSPDAVVCCVRYSSSGEYLAIATKQDHAQNIFIYNPVTMQLINKLNGHSGGTLTLTWTLQGAYLLSGGGKDDPTIRVWDASKGNEICSFRGHTEQINAISVNESNTIITSTSRDKSVRLWPFPIQSNTLKLSTGAFCDTFSVDGKYVFGVGDDQKISQWLLPSRPVLTRIPLDHAIRQINFTSTMSKAALNAFIFGGLSDLLKAVEIFTEAITADVKNYINYVHRATSISIQRSTLGLMFKSIALYGKRQIKEANRAFDRALQFATGDTTTHLLLLIKAIATFNAHEYDEAIMYVKDMAEASFNHGADLLVCNIVLTYFYAEMAFAASESNIREKAIEYITTALKIATTCSLEKIDVSIYTEFDVIFGWNLKSLWQKINKYRCLILFRTCNIEALECYRLLMEPCDKAERESLVAWFATYKGVGCMPHAAQIQSAADVKASKNAEDEATKASLERKVAEANVERNTKVGSVADDKMQEKIKKALDRLPEDRKCPQGYAWDQHSFGFMCAGGGHSISWKELDTLASSDN</sequence>
<dbReference type="Pfam" id="PF00400">
    <property type="entry name" value="WD40"/>
    <property type="match status" value="5"/>
</dbReference>
<dbReference type="OrthoDB" id="2423701at2759"/>
<feature type="repeat" description="WD" evidence="3">
    <location>
        <begin position="260"/>
        <end position="291"/>
    </location>
</feature>
<keyword evidence="2" id="KW-0677">Repeat</keyword>
<evidence type="ECO:0000313" key="4">
    <source>
        <dbReference type="EMBL" id="KAG1792193.1"/>
    </source>
</evidence>
<keyword evidence="5" id="KW-1185">Reference proteome</keyword>
<dbReference type="InterPro" id="IPR015943">
    <property type="entry name" value="WD40/YVTN_repeat-like_dom_sf"/>
</dbReference>
<feature type="repeat" description="WD" evidence="3">
    <location>
        <begin position="18"/>
        <end position="60"/>
    </location>
</feature>
<proteinExistence type="predicted"/>
<dbReference type="PANTHER" id="PTHR19848">
    <property type="entry name" value="WD40 REPEAT PROTEIN"/>
    <property type="match status" value="1"/>
</dbReference>
<dbReference type="PROSITE" id="PS50082">
    <property type="entry name" value="WD_REPEATS_2"/>
    <property type="match status" value="2"/>
</dbReference>
<dbReference type="RefSeq" id="XP_041158861.1">
    <property type="nucleotide sequence ID" value="XM_041306826.1"/>
</dbReference>
<dbReference type="InterPro" id="IPR011047">
    <property type="entry name" value="Quinoprotein_ADH-like_sf"/>
</dbReference>
<comment type="caution">
    <text evidence="4">The sequence shown here is derived from an EMBL/GenBank/DDBJ whole genome shotgun (WGS) entry which is preliminary data.</text>
</comment>
<dbReference type="PROSITE" id="PS50294">
    <property type="entry name" value="WD_REPEATS_REGION"/>
    <property type="match status" value="1"/>
</dbReference>
<dbReference type="GeneID" id="64600590"/>
<evidence type="ECO:0000256" key="1">
    <source>
        <dbReference type="ARBA" id="ARBA00022574"/>
    </source>
</evidence>
<accession>A0A9P7ALV5</accession>
<dbReference type="SUPFAM" id="SSF48452">
    <property type="entry name" value="TPR-like"/>
    <property type="match status" value="1"/>
</dbReference>
<evidence type="ECO:0000256" key="2">
    <source>
        <dbReference type="ARBA" id="ARBA00022737"/>
    </source>
</evidence>
<dbReference type="Gene3D" id="2.130.10.10">
    <property type="entry name" value="YVTN repeat-like/Quinoprotein amine dehydrogenase"/>
    <property type="match status" value="3"/>
</dbReference>
<dbReference type="SUPFAM" id="SSF50998">
    <property type="entry name" value="Quinoprotein alcohol dehydrogenase-like"/>
    <property type="match status" value="1"/>
</dbReference>
<protein>
    <submittedName>
        <fullName evidence="4">Quinon protein alcohol dehydrogenase-like superfamily</fullName>
    </submittedName>
</protein>
<dbReference type="Gene3D" id="1.25.40.10">
    <property type="entry name" value="Tetratricopeptide repeat domain"/>
    <property type="match status" value="1"/>
</dbReference>
<gene>
    <name evidence="4" type="ORF">HD556DRAFT_1444717</name>
</gene>
<dbReference type="Proteomes" id="UP000719766">
    <property type="component" value="Unassembled WGS sequence"/>
</dbReference>
<evidence type="ECO:0000313" key="5">
    <source>
        <dbReference type="Proteomes" id="UP000719766"/>
    </source>
</evidence>
<dbReference type="AlphaFoldDB" id="A0A9P7ALV5"/>
<dbReference type="InterPro" id="IPR001680">
    <property type="entry name" value="WD40_rpt"/>
</dbReference>
<dbReference type="PANTHER" id="PTHR19848:SF8">
    <property type="entry name" value="F-BOX AND WD REPEAT DOMAIN CONTAINING 7"/>
    <property type="match status" value="1"/>
</dbReference>
<evidence type="ECO:0000256" key="3">
    <source>
        <dbReference type="PROSITE-ProRule" id="PRU00221"/>
    </source>
</evidence>
<reference evidence="4" key="1">
    <citation type="journal article" date="2020" name="New Phytol.">
        <title>Comparative genomics reveals dynamic genome evolution in host specialist ectomycorrhizal fungi.</title>
        <authorList>
            <person name="Lofgren L.A."/>
            <person name="Nguyen N.H."/>
            <person name="Vilgalys R."/>
            <person name="Ruytinx J."/>
            <person name="Liao H.L."/>
            <person name="Branco S."/>
            <person name="Kuo A."/>
            <person name="LaButti K."/>
            <person name="Lipzen A."/>
            <person name="Andreopoulos W."/>
            <person name="Pangilinan J."/>
            <person name="Riley R."/>
            <person name="Hundley H."/>
            <person name="Na H."/>
            <person name="Barry K."/>
            <person name="Grigoriev I.V."/>
            <person name="Stajich J.E."/>
            <person name="Kennedy P.G."/>
        </authorList>
    </citation>
    <scope>NUCLEOTIDE SEQUENCE</scope>
    <source>
        <strain evidence="4">S12</strain>
    </source>
</reference>
<keyword evidence="1 3" id="KW-0853">WD repeat</keyword>
<organism evidence="4 5">
    <name type="scientific">Suillus plorans</name>
    <dbReference type="NCBI Taxonomy" id="116603"/>
    <lineage>
        <taxon>Eukaryota</taxon>
        <taxon>Fungi</taxon>
        <taxon>Dikarya</taxon>
        <taxon>Basidiomycota</taxon>
        <taxon>Agaricomycotina</taxon>
        <taxon>Agaricomycetes</taxon>
        <taxon>Agaricomycetidae</taxon>
        <taxon>Boletales</taxon>
        <taxon>Suillineae</taxon>
        <taxon>Suillaceae</taxon>
        <taxon>Suillus</taxon>
    </lineage>
</organism>
<dbReference type="SMART" id="SM00320">
    <property type="entry name" value="WD40"/>
    <property type="match status" value="6"/>
</dbReference>